<evidence type="ECO:0000313" key="3">
    <source>
        <dbReference type="Proteomes" id="UP000232323"/>
    </source>
</evidence>
<feature type="compositionally biased region" description="Low complexity" evidence="1">
    <location>
        <begin position="74"/>
        <end position="92"/>
    </location>
</feature>
<feature type="region of interest" description="Disordered" evidence="1">
    <location>
        <begin position="65"/>
        <end position="125"/>
    </location>
</feature>
<reference evidence="2 3" key="1">
    <citation type="submission" date="2017-08" db="EMBL/GenBank/DDBJ databases">
        <title>Acidophilic green algal genome provides insights into adaptation to an acidic environment.</title>
        <authorList>
            <person name="Hirooka S."/>
            <person name="Hirose Y."/>
            <person name="Kanesaki Y."/>
            <person name="Higuchi S."/>
            <person name="Fujiwara T."/>
            <person name="Onuma R."/>
            <person name="Era A."/>
            <person name="Ohbayashi R."/>
            <person name="Uzuka A."/>
            <person name="Nozaki H."/>
            <person name="Yoshikawa H."/>
            <person name="Miyagishima S.Y."/>
        </authorList>
    </citation>
    <scope>NUCLEOTIDE SEQUENCE [LARGE SCALE GENOMIC DNA]</scope>
    <source>
        <strain evidence="2 3">NIES-2499</strain>
    </source>
</reference>
<feature type="compositionally biased region" description="Polar residues" evidence="1">
    <location>
        <begin position="607"/>
        <end position="618"/>
    </location>
</feature>
<feature type="compositionally biased region" description="Low complexity" evidence="1">
    <location>
        <begin position="99"/>
        <end position="108"/>
    </location>
</feature>
<feature type="compositionally biased region" description="Basic and acidic residues" evidence="1">
    <location>
        <begin position="341"/>
        <end position="353"/>
    </location>
</feature>
<gene>
    <name evidence="2" type="ORF">CEUSTIGMA_g5549.t1</name>
</gene>
<evidence type="ECO:0000313" key="2">
    <source>
        <dbReference type="EMBL" id="GAX78107.1"/>
    </source>
</evidence>
<feature type="compositionally biased region" description="Basic and acidic residues" evidence="1">
    <location>
        <begin position="374"/>
        <end position="385"/>
    </location>
</feature>
<name>A0A250X4U3_9CHLO</name>
<keyword evidence="3" id="KW-1185">Reference proteome</keyword>
<proteinExistence type="predicted"/>
<comment type="caution">
    <text evidence="2">The sequence shown here is derived from an EMBL/GenBank/DDBJ whole genome shotgun (WGS) entry which is preliminary data.</text>
</comment>
<organism evidence="2 3">
    <name type="scientific">Chlamydomonas eustigma</name>
    <dbReference type="NCBI Taxonomy" id="1157962"/>
    <lineage>
        <taxon>Eukaryota</taxon>
        <taxon>Viridiplantae</taxon>
        <taxon>Chlorophyta</taxon>
        <taxon>core chlorophytes</taxon>
        <taxon>Chlorophyceae</taxon>
        <taxon>CS clade</taxon>
        <taxon>Chlamydomonadales</taxon>
        <taxon>Chlamydomonadaceae</taxon>
        <taxon>Chlamydomonas</taxon>
    </lineage>
</organism>
<dbReference type="AlphaFoldDB" id="A0A250X4U3"/>
<feature type="region of interest" description="Disordered" evidence="1">
    <location>
        <begin position="367"/>
        <end position="396"/>
    </location>
</feature>
<dbReference type="Proteomes" id="UP000232323">
    <property type="component" value="Unassembled WGS sequence"/>
</dbReference>
<feature type="compositionally biased region" description="Low complexity" evidence="1">
    <location>
        <begin position="325"/>
        <end position="338"/>
    </location>
</feature>
<evidence type="ECO:0000256" key="1">
    <source>
        <dbReference type="SAM" id="MobiDB-lite"/>
    </source>
</evidence>
<feature type="region of interest" description="Disordered" evidence="1">
    <location>
        <begin position="305"/>
        <end position="354"/>
    </location>
</feature>
<protein>
    <submittedName>
        <fullName evidence="2">Uncharacterized protein</fullName>
    </submittedName>
</protein>
<sequence length="739" mass="78956">MNRLFQVPEPSMSGYPLSLLEERPARPHLRVDHRNGVNNASQRAPWASDDGSTLYFDVNAVIPLNPRPRRGIGASQESETSAPSAAAAATTSGIRPVTSRSSVGNSSSRRSRRRGSGSARSSAAWSETSSLQVLNEWDMRSNLSSVPSSGHSSLNRVAVHTSTTSNTFLLPFNAQPLVSVYEDIDHICTDSLDGVTGMKNSEDAPWVDLPGSRMSPSTMTQAAPNIRSPLLSRDTSFQSLQSSRPNSGRSIKSLAATVPSVIMRSSAAASVAGIQHPSTAHIQSSHFIRSSLSPRASRLWIVPEGPLKHNSAKPDDDIPRTHQNSPPLMSRMSPLSSLQGHQEHGEGGKRVEREEDQVGTSYAAYHASHTSNELLKDGCEGEIRQPGRGSNDAASMSAARGRVLLHSLSARNAPSVGSSNSKRSLRSILSSVGTVGHFTSVEALREGTMQGFNEQPYVNRQQGQLTVVPERSGGSVAVEAGSTSNITVAERADSGLAALRQRMLLVPSTLWATQRCDGRSQLSQLGAEAPEQVSNKGGPMQCAMPVLHPMDNHPANASQEGAVTEHFSIIEHCEISRWSQESKEQVVDAEAGRTTAVVDVSAPSWRQRGSSTRTSGVHRSSHHRSPLLAQETTATLCVQSSSDADCEDEGSHPDDVFHSRPLLQSYNPNAVAEPASATLPPPTPTVPAVLAPCIRAVVRNESVGSEPDTSSVTIARGLLRVLSSIRDRWIGLHVCVGSS</sequence>
<accession>A0A250X4U3</accession>
<dbReference type="EMBL" id="BEGY01000029">
    <property type="protein sequence ID" value="GAX78107.1"/>
    <property type="molecule type" value="Genomic_DNA"/>
</dbReference>
<feature type="region of interest" description="Disordered" evidence="1">
    <location>
        <begin position="601"/>
        <end position="630"/>
    </location>
</feature>
<feature type="compositionally biased region" description="Low complexity" evidence="1">
    <location>
        <begin position="116"/>
        <end position="125"/>
    </location>
</feature>